<evidence type="ECO:0000313" key="7">
    <source>
        <dbReference type="EMBL" id="KAG7562513.1"/>
    </source>
</evidence>
<accession>A0A8K0JPW9</accession>
<dbReference type="InterPro" id="IPR010977">
    <property type="entry name" value="Aromatic_deC"/>
</dbReference>
<dbReference type="PROSITE" id="PS00392">
    <property type="entry name" value="DDC_GAD_HDC_YDC"/>
    <property type="match status" value="1"/>
</dbReference>
<feature type="modified residue" description="N6-(pyridoxal phosphate)lysine" evidence="5">
    <location>
        <position position="318"/>
    </location>
</feature>
<evidence type="ECO:0000256" key="2">
    <source>
        <dbReference type="ARBA" id="ARBA00009533"/>
    </source>
</evidence>
<keyword evidence="8" id="KW-1185">Reference proteome</keyword>
<comment type="cofactor">
    <cofactor evidence="1 5 6">
        <name>pyridoxal 5'-phosphate</name>
        <dbReference type="ChEBI" id="CHEBI:597326"/>
    </cofactor>
</comment>
<evidence type="ECO:0000256" key="4">
    <source>
        <dbReference type="ARBA" id="ARBA00023239"/>
    </source>
</evidence>
<dbReference type="OrthoDB" id="2161780at2759"/>
<reference evidence="7" key="1">
    <citation type="submission" date="2020-04" db="EMBL/GenBank/DDBJ databases">
        <title>Analysis of mating type loci in Filobasidium floriforme.</title>
        <authorList>
            <person name="Nowrousian M."/>
        </authorList>
    </citation>
    <scope>NUCLEOTIDE SEQUENCE</scope>
    <source>
        <strain evidence="7">CBS 6242</strain>
    </source>
</reference>
<dbReference type="GO" id="GO:0005737">
    <property type="term" value="C:cytoplasm"/>
    <property type="evidence" value="ECO:0007669"/>
    <property type="project" value="TreeGrafter"/>
</dbReference>
<evidence type="ECO:0000256" key="5">
    <source>
        <dbReference type="PIRSR" id="PIRSR602129-50"/>
    </source>
</evidence>
<evidence type="ECO:0000313" key="8">
    <source>
        <dbReference type="Proteomes" id="UP000812966"/>
    </source>
</evidence>
<gene>
    <name evidence="7" type="ORF">FFLO_02092</name>
</gene>
<dbReference type="InterPro" id="IPR021115">
    <property type="entry name" value="Pyridoxal-P_BS"/>
</dbReference>
<dbReference type="PANTHER" id="PTHR11999:SF165">
    <property type="entry name" value="DECARBOXYLASE, PUTATIVE (AFU_ORTHOLOGUE AFUA_2G04980)-RELATED"/>
    <property type="match status" value="1"/>
</dbReference>
<dbReference type="Gene3D" id="3.40.640.10">
    <property type="entry name" value="Type I PLP-dependent aspartate aminotransferase-like (Major domain)"/>
    <property type="match status" value="1"/>
</dbReference>
<dbReference type="GO" id="GO:0030170">
    <property type="term" value="F:pyridoxal phosphate binding"/>
    <property type="evidence" value="ECO:0007669"/>
    <property type="project" value="InterPro"/>
</dbReference>
<protein>
    <submittedName>
        <fullName evidence="7">Uncharacterized protein</fullName>
    </submittedName>
</protein>
<proteinExistence type="inferred from homology"/>
<dbReference type="PANTHER" id="PTHR11999">
    <property type="entry name" value="GROUP II PYRIDOXAL-5-PHOSPHATE DECARBOXYLASE"/>
    <property type="match status" value="1"/>
</dbReference>
<dbReference type="Gene3D" id="3.90.1150.10">
    <property type="entry name" value="Aspartate Aminotransferase, domain 1"/>
    <property type="match status" value="1"/>
</dbReference>
<dbReference type="EMBL" id="JABELV010000031">
    <property type="protein sequence ID" value="KAG7562513.1"/>
    <property type="molecule type" value="Genomic_DNA"/>
</dbReference>
<dbReference type="GO" id="GO:0019752">
    <property type="term" value="P:carboxylic acid metabolic process"/>
    <property type="evidence" value="ECO:0007669"/>
    <property type="project" value="InterPro"/>
</dbReference>
<dbReference type="InterPro" id="IPR015421">
    <property type="entry name" value="PyrdxlP-dep_Trfase_major"/>
</dbReference>
<dbReference type="InterPro" id="IPR015424">
    <property type="entry name" value="PyrdxlP-dep_Trfase"/>
</dbReference>
<name>A0A8K0JPW9_9TREE</name>
<dbReference type="SUPFAM" id="SSF53383">
    <property type="entry name" value="PLP-dependent transferases"/>
    <property type="match status" value="1"/>
</dbReference>
<comment type="caution">
    <text evidence="7">The sequence shown here is derived from an EMBL/GenBank/DDBJ whole genome shotgun (WGS) entry which is preliminary data.</text>
</comment>
<dbReference type="Proteomes" id="UP000812966">
    <property type="component" value="Unassembled WGS sequence"/>
</dbReference>
<dbReference type="AlphaFoldDB" id="A0A8K0JPW9"/>
<comment type="similarity">
    <text evidence="2 6">Belongs to the group II decarboxylase family.</text>
</comment>
<dbReference type="Pfam" id="PF00282">
    <property type="entry name" value="Pyridoxal_deC"/>
    <property type="match status" value="1"/>
</dbReference>
<dbReference type="GO" id="GO:0016831">
    <property type="term" value="F:carboxy-lyase activity"/>
    <property type="evidence" value="ECO:0007669"/>
    <property type="project" value="InterPro"/>
</dbReference>
<keyword evidence="3 5" id="KW-0663">Pyridoxal phosphate</keyword>
<sequence>MSTSTFESSLDLVTDFLIERNRTLPDLPTRPSRESLDTALKALPTFLPESGWGTQRTIEHVLQNVVPGLWTGHAGNRYFGLVTGGVTEGAQLGDMIAGSLDESIQLNFPDSTIGLALEDRTCDLVLDLLGIPPDTFRGRTITTGATASNIVGLACARDSLLSNHPGLPRGWNVAEDGFPPQTLHPSGDPIPPVRVFCRKAHGSINKAAAVTGIGRRNVVDIPPGTDALKIGMDAYVLERELRETKGMGIGCIVVVGLGEVNTGFFAQDVHRIADICQKTGAWLHIDAAFGAFGSLLPGNEHLSSEMMRADSLTVDAHKWLHCPYDCALLYTRTSDSLSRSFGPSPNTAGPAYLAPSTISKDDNVAEDVQTLRDWHQSLPSPLNCGIENSRRNRALPLFTALVENGRDGYADIVRRNCDFANCIAKWLQDAQAGGEWYELVNGTTSPGERTVPLNIVLFRGKEGSRYPPSDPGSAARLVKAINETRRIFVTITSWDRVGAVRIAVSNWRTANGKSGVEASSELAEVKAVLTQVMREM</sequence>
<evidence type="ECO:0000256" key="1">
    <source>
        <dbReference type="ARBA" id="ARBA00001933"/>
    </source>
</evidence>
<evidence type="ECO:0000256" key="6">
    <source>
        <dbReference type="RuleBase" id="RU000382"/>
    </source>
</evidence>
<keyword evidence="4 6" id="KW-0456">Lyase</keyword>
<organism evidence="7 8">
    <name type="scientific">Filobasidium floriforme</name>
    <dbReference type="NCBI Taxonomy" id="5210"/>
    <lineage>
        <taxon>Eukaryota</taxon>
        <taxon>Fungi</taxon>
        <taxon>Dikarya</taxon>
        <taxon>Basidiomycota</taxon>
        <taxon>Agaricomycotina</taxon>
        <taxon>Tremellomycetes</taxon>
        <taxon>Filobasidiales</taxon>
        <taxon>Filobasidiaceae</taxon>
        <taxon>Filobasidium</taxon>
    </lineage>
</organism>
<evidence type="ECO:0000256" key="3">
    <source>
        <dbReference type="ARBA" id="ARBA00022898"/>
    </source>
</evidence>
<dbReference type="InterPro" id="IPR002129">
    <property type="entry name" value="PyrdxlP-dep_de-COase"/>
</dbReference>
<dbReference type="InterPro" id="IPR015422">
    <property type="entry name" value="PyrdxlP-dep_Trfase_small"/>
</dbReference>